<evidence type="ECO:0000313" key="3">
    <source>
        <dbReference type="Proteomes" id="UP000028999"/>
    </source>
</evidence>
<dbReference type="Gramene" id="CDY26776">
    <property type="protein sequence ID" value="CDY26776"/>
    <property type="gene ID" value="GSBRNA2T00035709001"/>
</dbReference>
<feature type="region of interest" description="Disordered" evidence="1">
    <location>
        <begin position="150"/>
        <end position="172"/>
    </location>
</feature>
<keyword evidence="3" id="KW-1185">Reference proteome</keyword>
<gene>
    <name evidence="2" type="primary">BnaC09g09030D</name>
    <name evidence="2" type="ORF">GSBRNA2T00035709001</name>
</gene>
<dbReference type="STRING" id="3708.A0A078GN55"/>
<evidence type="ECO:0000256" key="1">
    <source>
        <dbReference type="SAM" id="MobiDB-lite"/>
    </source>
</evidence>
<sequence>MDSDSAKASVESMRDDPECIRVSNDPNLTGPCGESSAAAEEGGGCDGATGAKGIDAVDTAAAVLNPVAEMSGVVDAVSADLSPAAAEGGGGGGEEDAGFVAQECGSLDLVGGSAAVEVVPPVVGEGGEEDRAAKQSDSAANLLGLGSEKVSISGEEPPSLDLPASEVNGDDSLREGSQEVVCGGMADEKSSQAIESKLMSWRRTLQLKLPLWKI</sequence>
<feature type="compositionally biased region" description="Low complexity" evidence="1">
    <location>
        <begin position="30"/>
        <end position="40"/>
    </location>
</feature>
<dbReference type="PaxDb" id="3708-A0A078GN55"/>
<evidence type="ECO:0000313" key="2">
    <source>
        <dbReference type="EMBL" id="CDY26776.1"/>
    </source>
</evidence>
<organism evidence="2 3">
    <name type="scientific">Brassica napus</name>
    <name type="common">Rape</name>
    <dbReference type="NCBI Taxonomy" id="3708"/>
    <lineage>
        <taxon>Eukaryota</taxon>
        <taxon>Viridiplantae</taxon>
        <taxon>Streptophyta</taxon>
        <taxon>Embryophyta</taxon>
        <taxon>Tracheophyta</taxon>
        <taxon>Spermatophyta</taxon>
        <taxon>Magnoliopsida</taxon>
        <taxon>eudicotyledons</taxon>
        <taxon>Gunneridae</taxon>
        <taxon>Pentapetalae</taxon>
        <taxon>rosids</taxon>
        <taxon>malvids</taxon>
        <taxon>Brassicales</taxon>
        <taxon>Brassicaceae</taxon>
        <taxon>Brassiceae</taxon>
        <taxon>Brassica</taxon>
    </lineage>
</organism>
<accession>A0A078GN55</accession>
<reference evidence="2 3" key="1">
    <citation type="journal article" date="2014" name="Science">
        <title>Plant genetics. Early allopolyploid evolution in the post-Neolithic Brassica napus oilseed genome.</title>
        <authorList>
            <person name="Chalhoub B."/>
            <person name="Denoeud F."/>
            <person name="Liu S."/>
            <person name="Parkin I.A."/>
            <person name="Tang H."/>
            <person name="Wang X."/>
            <person name="Chiquet J."/>
            <person name="Belcram H."/>
            <person name="Tong C."/>
            <person name="Samans B."/>
            <person name="Correa M."/>
            <person name="Da Silva C."/>
            <person name="Just J."/>
            <person name="Falentin C."/>
            <person name="Koh C.S."/>
            <person name="Le Clainche I."/>
            <person name="Bernard M."/>
            <person name="Bento P."/>
            <person name="Noel B."/>
            <person name="Labadie K."/>
            <person name="Alberti A."/>
            <person name="Charles M."/>
            <person name="Arnaud D."/>
            <person name="Guo H."/>
            <person name="Daviaud C."/>
            <person name="Alamery S."/>
            <person name="Jabbari K."/>
            <person name="Zhao M."/>
            <person name="Edger P.P."/>
            <person name="Chelaifa H."/>
            <person name="Tack D."/>
            <person name="Lassalle G."/>
            <person name="Mestiri I."/>
            <person name="Schnel N."/>
            <person name="Le Paslier M.C."/>
            <person name="Fan G."/>
            <person name="Renault V."/>
            <person name="Bayer P.E."/>
            <person name="Golicz A.A."/>
            <person name="Manoli S."/>
            <person name="Lee T.H."/>
            <person name="Thi V.H."/>
            <person name="Chalabi S."/>
            <person name="Hu Q."/>
            <person name="Fan C."/>
            <person name="Tollenaere R."/>
            <person name="Lu Y."/>
            <person name="Battail C."/>
            <person name="Shen J."/>
            <person name="Sidebottom C.H."/>
            <person name="Wang X."/>
            <person name="Canaguier A."/>
            <person name="Chauveau A."/>
            <person name="Berard A."/>
            <person name="Deniot G."/>
            <person name="Guan M."/>
            <person name="Liu Z."/>
            <person name="Sun F."/>
            <person name="Lim Y.P."/>
            <person name="Lyons E."/>
            <person name="Town C.D."/>
            <person name="Bancroft I."/>
            <person name="Wang X."/>
            <person name="Meng J."/>
            <person name="Ma J."/>
            <person name="Pires J.C."/>
            <person name="King G.J."/>
            <person name="Brunel D."/>
            <person name="Delourme R."/>
            <person name="Renard M."/>
            <person name="Aury J.M."/>
            <person name="Adams K.L."/>
            <person name="Batley J."/>
            <person name="Snowdon R.J."/>
            <person name="Tost J."/>
            <person name="Edwards D."/>
            <person name="Zhou Y."/>
            <person name="Hua W."/>
            <person name="Sharpe A.G."/>
            <person name="Paterson A.H."/>
            <person name="Guan C."/>
            <person name="Wincker P."/>
        </authorList>
    </citation>
    <scope>NUCLEOTIDE SEQUENCE [LARGE SCALE GENOMIC DNA]</scope>
    <source>
        <strain evidence="3">cv. Darmor-bzh</strain>
    </source>
</reference>
<name>A0A078GN55_BRANA</name>
<dbReference type="AlphaFoldDB" id="A0A078GN55"/>
<dbReference type="EMBL" id="LK032194">
    <property type="protein sequence ID" value="CDY26776.1"/>
    <property type="molecule type" value="Genomic_DNA"/>
</dbReference>
<protein>
    <submittedName>
        <fullName evidence="2">BnaC09g09030D protein</fullName>
    </submittedName>
</protein>
<dbReference type="Proteomes" id="UP000028999">
    <property type="component" value="Unassembled WGS sequence"/>
</dbReference>
<feature type="region of interest" description="Disordered" evidence="1">
    <location>
        <begin position="1"/>
        <end position="51"/>
    </location>
</feature>
<proteinExistence type="predicted"/>